<name>A0A1H5JN46_9BRAD</name>
<dbReference type="Proteomes" id="UP000183208">
    <property type="component" value="Unassembled WGS sequence"/>
</dbReference>
<dbReference type="EMBL" id="FNTI01000001">
    <property type="protein sequence ID" value="SEE53058.1"/>
    <property type="molecule type" value="Genomic_DNA"/>
</dbReference>
<proteinExistence type="predicted"/>
<dbReference type="AlphaFoldDB" id="A0A1H5JN46"/>
<evidence type="ECO:0000313" key="4">
    <source>
        <dbReference type="Proteomes" id="UP000183208"/>
    </source>
</evidence>
<sequence>MLAKRSKTPVNNPAKAGLKGVATWGSVASGGK</sequence>
<organism evidence="3 4">
    <name type="scientific">Bradyrhizobium lablabi</name>
    <dbReference type="NCBI Taxonomy" id="722472"/>
    <lineage>
        <taxon>Bacteria</taxon>
        <taxon>Pseudomonadati</taxon>
        <taxon>Pseudomonadota</taxon>
        <taxon>Alphaproteobacteria</taxon>
        <taxon>Hyphomicrobiales</taxon>
        <taxon>Nitrobacteraceae</taxon>
        <taxon>Bradyrhizobium</taxon>
    </lineage>
</organism>
<dbReference type="EMBL" id="FNTI01000001">
    <property type="protein sequence ID" value="SEE51514.1"/>
    <property type="molecule type" value="Genomic_DNA"/>
</dbReference>
<evidence type="ECO:0000256" key="1">
    <source>
        <dbReference type="SAM" id="MobiDB-lite"/>
    </source>
</evidence>
<gene>
    <name evidence="2" type="ORF">SAMN05444171_7811</name>
    <name evidence="3" type="ORF">SAMN05444171_7878</name>
</gene>
<feature type="region of interest" description="Disordered" evidence="1">
    <location>
        <begin position="1"/>
        <end position="32"/>
    </location>
</feature>
<protein>
    <submittedName>
        <fullName evidence="3">Uncharacterized protein</fullName>
    </submittedName>
</protein>
<evidence type="ECO:0000313" key="3">
    <source>
        <dbReference type="EMBL" id="SEE53058.1"/>
    </source>
</evidence>
<accession>A0A1H5JN46</accession>
<reference evidence="3 4" key="1">
    <citation type="submission" date="2016-10" db="EMBL/GenBank/DDBJ databases">
        <authorList>
            <person name="de Groot N.N."/>
        </authorList>
    </citation>
    <scope>NUCLEOTIDE SEQUENCE [LARGE SCALE GENOMIC DNA]</scope>
    <source>
        <strain evidence="3 4">GAS522</strain>
    </source>
</reference>
<evidence type="ECO:0000313" key="2">
    <source>
        <dbReference type="EMBL" id="SEE51514.1"/>
    </source>
</evidence>